<dbReference type="Gene3D" id="3.60.130.30">
    <property type="match status" value="1"/>
</dbReference>
<feature type="region of interest" description="Disordered" evidence="1">
    <location>
        <begin position="1"/>
        <end position="41"/>
    </location>
</feature>
<dbReference type="SUPFAM" id="SSF51197">
    <property type="entry name" value="Clavaminate synthase-like"/>
    <property type="match status" value="1"/>
</dbReference>
<gene>
    <name evidence="2" type="ORF">CALCODRAFT_558424</name>
</gene>
<evidence type="ECO:0000313" key="3">
    <source>
        <dbReference type="Proteomes" id="UP000076842"/>
    </source>
</evidence>
<reference evidence="2 3" key="1">
    <citation type="journal article" date="2016" name="Mol. Biol. Evol.">
        <title>Comparative Genomics of Early-Diverging Mushroom-Forming Fungi Provides Insights into the Origins of Lignocellulose Decay Capabilities.</title>
        <authorList>
            <person name="Nagy L.G."/>
            <person name="Riley R."/>
            <person name="Tritt A."/>
            <person name="Adam C."/>
            <person name="Daum C."/>
            <person name="Floudas D."/>
            <person name="Sun H."/>
            <person name="Yadav J.S."/>
            <person name="Pangilinan J."/>
            <person name="Larsson K.H."/>
            <person name="Matsuura K."/>
            <person name="Barry K."/>
            <person name="Labutti K."/>
            <person name="Kuo R."/>
            <person name="Ohm R.A."/>
            <person name="Bhattacharya S.S."/>
            <person name="Shirouzu T."/>
            <person name="Yoshinaga Y."/>
            <person name="Martin F.M."/>
            <person name="Grigoriev I.V."/>
            <person name="Hibbett D.S."/>
        </authorList>
    </citation>
    <scope>NUCLEOTIDE SEQUENCE [LARGE SCALE GENOMIC DNA]</scope>
    <source>
        <strain evidence="2 3">HHB12733</strain>
    </source>
</reference>
<name>A0A165D109_9BASI</name>
<keyword evidence="3" id="KW-1185">Reference proteome</keyword>
<organism evidence="2 3">
    <name type="scientific">Calocera cornea HHB12733</name>
    <dbReference type="NCBI Taxonomy" id="1353952"/>
    <lineage>
        <taxon>Eukaryota</taxon>
        <taxon>Fungi</taxon>
        <taxon>Dikarya</taxon>
        <taxon>Basidiomycota</taxon>
        <taxon>Agaricomycotina</taxon>
        <taxon>Dacrymycetes</taxon>
        <taxon>Dacrymycetales</taxon>
        <taxon>Dacrymycetaceae</taxon>
        <taxon>Calocera</taxon>
    </lineage>
</organism>
<protein>
    <submittedName>
        <fullName evidence="2">Uncharacterized protein</fullName>
    </submittedName>
</protein>
<evidence type="ECO:0000313" key="2">
    <source>
        <dbReference type="EMBL" id="KZT51830.1"/>
    </source>
</evidence>
<dbReference type="EMBL" id="KV424089">
    <property type="protein sequence ID" value="KZT51830.1"/>
    <property type="molecule type" value="Genomic_DNA"/>
</dbReference>
<dbReference type="OrthoDB" id="3249298at2759"/>
<sequence>MDELPVPSSPPSPSNPTVMASDGEKEKKRPRKRARHARSQAKLAEKRADYVAYAQELGLGDNDIHLLDTLPTLFIKKPRSAERSREMLEEAYPGWEAEVPTFTTAPADSDWVAVLDPEKPRPAAWLMDNPVVRINDGFGKHINTLSHLLQEFYAANPKEYASARDANSRSPYPGYHFGVWRKYQIEARFTKDTTEQDIRAKSYINAMAAIFSEAVGDRVKQLMRARWPELLEERERILEYSYSLPDIAEEIRQRPALRQGAWHVLAVREGAASIPHIDVGDDHHQFTVIFVLGDFVGGDLVFPDLKLRVPLRPGQILFLNTRRVAHYALPFKGTRDYRKAKAAEEEEEKGKGKAE</sequence>
<dbReference type="InParanoid" id="A0A165D109"/>
<dbReference type="AlphaFoldDB" id="A0A165D109"/>
<proteinExistence type="predicted"/>
<accession>A0A165D109</accession>
<feature type="compositionally biased region" description="Basic residues" evidence="1">
    <location>
        <begin position="28"/>
        <end position="39"/>
    </location>
</feature>
<dbReference type="Proteomes" id="UP000076842">
    <property type="component" value="Unassembled WGS sequence"/>
</dbReference>
<evidence type="ECO:0000256" key="1">
    <source>
        <dbReference type="SAM" id="MobiDB-lite"/>
    </source>
</evidence>